<gene>
    <name evidence="2" type="ORF">METZ01_LOCUS360933</name>
</gene>
<dbReference type="AlphaFoldDB" id="A0A382SDZ5"/>
<sequence>VRALPFLVALASPLILDNIGWNPFGGWKILVGFIILVCVGRFAWSTAERDPSDPRLALKLWHRPDQRALSAMT</sequence>
<organism evidence="2">
    <name type="scientific">marine metagenome</name>
    <dbReference type="NCBI Taxonomy" id="408172"/>
    <lineage>
        <taxon>unclassified sequences</taxon>
        <taxon>metagenomes</taxon>
        <taxon>ecological metagenomes</taxon>
    </lineage>
</organism>
<feature type="non-terminal residue" evidence="2">
    <location>
        <position position="1"/>
    </location>
</feature>
<proteinExistence type="predicted"/>
<feature type="transmembrane region" description="Helical" evidence="1">
    <location>
        <begin position="26"/>
        <end position="44"/>
    </location>
</feature>
<evidence type="ECO:0000313" key="2">
    <source>
        <dbReference type="EMBL" id="SVD08079.1"/>
    </source>
</evidence>
<dbReference type="EMBL" id="UINC01128370">
    <property type="protein sequence ID" value="SVD08079.1"/>
    <property type="molecule type" value="Genomic_DNA"/>
</dbReference>
<evidence type="ECO:0000256" key="1">
    <source>
        <dbReference type="SAM" id="Phobius"/>
    </source>
</evidence>
<keyword evidence="1" id="KW-1133">Transmembrane helix</keyword>
<reference evidence="2" key="1">
    <citation type="submission" date="2018-05" db="EMBL/GenBank/DDBJ databases">
        <authorList>
            <person name="Lanie J.A."/>
            <person name="Ng W.-L."/>
            <person name="Kazmierczak K.M."/>
            <person name="Andrzejewski T.M."/>
            <person name="Davidsen T.M."/>
            <person name="Wayne K.J."/>
            <person name="Tettelin H."/>
            <person name="Glass J.I."/>
            <person name="Rusch D."/>
            <person name="Podicherti R."/>
            <person name="Tsui H.-C.T."/>
            <person name="Winkler M.E."/>
        </authorList>
    </citation>
    <scope>NUCLEOTIDE SEQUENCE</scope>
</reference>
<accession>A0A382SDZ5</accession>
<keyword evidence="1" id="KW-0812">Transmembrane</keyword>
<feature type="non-terminal residue" evidence="2">
    <location>
        <position position="73"/>
    </location>
</feature>
<name>A0A382SDZ5_9ZZZZ</name>
<keyword evidence="1" id="KW-0472">Membrane</keyword>
<protein>
    <submittedName>
        <fullName evidence="2">Uncharacterized protein</fullName>
    </submittedName>
</protein>